<dbReference type="EMBL" id="JAMZMK010010262">
    <property type="protein sequence ID" value="KAI7732294.1"/>
    <property type="molecule type" value="Genomic_DNA"/>
</dbReference>
<dbReference type="InterPro" id="IPR023214">
    <property type="entry name" value="HAD_sf"/>
</dbReference>
<feature type="compositionally biased region" description="Polar residues" evidence="2">
    <location>
        <begin position="96"/>
        <end position="105"/>
    </location>
</feature>
<evidence type="ECO:0000256" key="1">
    <source>
        <dbReference type="RuleBase" id="RU365079"/>
    </source>
</evidence>
<evidence type="ECO:0000259" key="3">
    <source>
        <dbReference type="PROSITE" id="PS50969"/>
    </source>
</evidence>
<dbReference type="InterPro" id="IPR004274">
    <property type="entry name" value="FCP1_dom"/>
</dbReference>
<keyword evidence="1" id="KW-0496">Mitochondrion</keyword>
<feature type="region of interest" description="Disordered" evidence="2">
    <location>
        <begin position="1"/>
        <end position="31"/>
    </location>
</feature>
<evidence type="ECO:0000256" key="2">
    <source>
        <dbReference type="SAM" id="MobiDB-lite"/>
    </source>
</evidence>
<dbReference type="PROSITE" id="PS50969">
    <property type="entry name" value="FCP1"/>
    <property type="match status" value="1"/>
</dbReference>
<dbReference type="PANTHER" id="PTHR12210">
    <property type="entry name" value="DULLARD PROTEIN PHOSPHATASE"/>
    <property type="match status" value="1"/>
</dbReference>
<comment type="similarity">
    <text evidence="1">Belongs to the TIM50 family.</text>
</comment>
<feature type="compositionally biased region" description="Basic and acidic residues" evidence="2">
    <location>
        <begin position="18"/>
        <end position="30"/>
    </location>
</feature>
<dbReference type="InterPro" id="IPR050365">
    <property type="entry name" value="TIM50"/>
</dbReference>
<evidence type="ECO:0000313" key="5">
    <source>
        <dbReference type="Proteomes" id="UP001206925"/>
    </source>
</evidence>
<dbReference type="AlphaFoldDB" id="A0AAD5G8E1"/>
<gene>
    <name evidence="4" type="ORF">M8C21_028007</name>
</gene>
<keyword evidence="1" id="KW-0653">Protein transport</keyword>
<dbReference type="SUPFAM" id="SSF56784">
    <property type="entry name" value="HAD-like"/>
    <property type="match status" value="1"/>
</dbReference>
<dbReference type="Proteomes" id="UP001206925">
    <property type="component" value="Unassembled WGS sequence"/>
</dbReference>
<feature type="non-terminal residue" evidence="4">
    <location>
        <position position="1"/>
    </location>
</feature>
<name>A0AAD5G8E1_AMBAR</name>
<dbReference type="Pfam" id="PF03031">
    <property type="entry name" value="NIF"/>
    <property type="match status" value="1"/>
</dbReference>
<comment type="subcellular location">
    <subcellularLocation>
        <location evidence="1">Mitochondrion inner membrane</location>
        <topology evidence="1">Single-pass membrane protein</topology>
    </subcellularLocation>
</comment>
<dbReference type="Gene3D" id="3.40.50.1000">
    <property type="entry name" value="HAD superfamily/HAD-like"/>
    <property type="match status" value="1"/>
</dbReference>
<proteinExistence type="inferred from homology"/>
<evidence type="ECO:0000313" key="4">
    <source>
        <dbReference type="EMBL" id="KAI7732294.1"/>
    </source>
</evidence>
<dbReference type="InterPro" id="IPR036412">
    <property type="entry name" value="HAD-like_sf"/>
</dbReference>
<feature type="region of interest" description="Disordered" evidence="2">
    <location>
        <begin position="47"/>
        <end position="105"/>
    </location>
</feature>
<dbReference type="GO" id="GO:0015031">
    <property type="term" value="P:protein transport"/>
    <property type="evidence" value="ECO:0007669"/>
    <property type="project" value="UniProtKB-KW"/>
</dbReference>
<organism evidence="4 5">
    <name type="scientific">Ambrosia artemisiifolia</name>
    <name type="common">Common ragweed</name>
    <dbReference type="NCBI Taxonomy" id="4212"/>
    <lineage>
        <taxon>Eukaryota</taxon>
        <taxon>Viridiplantae</taxon>
        <taxon>Streptophyta</taxon>
        <taxon>Embryophyta</taxon>
        <taxon>Tracheophyta</taxon>
        <taxon>Spermatophyta</taxon>
        <taxon>Magnoliopsida</taxon>
        <taxon>eudicotyledons</taxon>
        <taxon>Gunneridae</taxon>
        <taxon>Pentapetalae</taxon>
        <taxon>asterids</taxon>
        <taxon>campanulids</taxon>
        <taxon>Asterales</taxon>
        <taxon>Asteraceae</taxon>
        <taxon>Asteroideae</taxon>
        <taxon>Heliantheae alliance</taxon>
        <taxon>Heliantheae</taxon>
        <taxon>Ambrosia</taxon>
    </lineage>
</organism>
<keyword evidence="1" id="KW-0813">Transport</keyword>
<dbReference type="SMART" id="SM00577">
    <property type="entry name" value="CPDc"/>
    <property type="match status" value="1"/>
</dbReference>
<comment type="caution">
    <text evidence="4">The sequence shown here is derived from an EMBL/GenBank/DDBJ whole genome shotgun (WGS) entry which is preliminary data.</text>
</comment>
<keyword evidence="1" id="KW-0811">Translocation</keyword>
<accession>A0AAD5G8E1</accession>
<protein>
    <recommendedName>
        <fullName evidence="1">Mitochondrial import inner membrane translocase subunit TIM50</fullName>
    </recommendedName>
</protein>
<keyword evidence="5" id="KW-1185">Reference proteome</keyword>
<dbReference type="GO" id="GO:0005744">
    <property type="term" value="C:TIM23 mitochondrial import inner membrane translocase complex"/>
    <property type="evidence" value="ECO:0007669"/>
    <property type="project" value="UniProtKB-UniRule"/>
</dbReference>
<sequence>MENDCPPAKKRRNASPENHVDGSECNKDTNTEEILSTEVVVEQDCALNNGKESLTESTRIGDSDVEQENDKCKNETVMEESQSDAPKAGGDEIRNDNNASGENGYSQSGKKLLVLDVNGLLVDIVADPDEGYKPDKIIGSKAVFKRPFCDEFLKFCFEKFNVGVWTSRTRRNIEPLLMFLGIDTKQLLFCWNQFHCTRTGFNTIENSGKPLVLKELKKLWDKQDPYLPWYRGDYNETNTVFLDDSPYKALRNPPNTAIFPHSYSYRDTQDNGLGSVSMLPAQRHDLSSSQN</sequence>
<feature type="domain" description="FCP1 homology" evidence="3">
    <location>
        <begin position="106"/>
        <end position="285"/>
    </location>
</feature>
<keyword evidence="1" id="KW-0809">Transit peptide</keyword>
<comment type="subunit">
    <text evidence="1">Component of the TIM23 complex.</text>
</comment>
<feature type="compositionally biased region" description="Polar residues" evidence="2">
    <location>
        <begin position="50"/>
        <end position="60"/>
    </location>
</feature>
<comment type="function">
    <text evidence="1">Essential component of the TIM23 complex, a complex that mediates the translocation of transit peptide-containing proteins across the mitochondrial inner membrane.</text>
</comment>
<reference evidence="4" key="1">
    <citation type="submission" date="2022-06" db="EMBL/GenBank/DDBJ databases">
        <title>Uncovering the hologenomic basis of an extraordinary plant invasion.</title>
        <authorList>
            <person name="Bieker V.C."/>
            <person name="Martin M.D."/>
            <person name="Gilbert T."/>
            <person name="Hodgins K."/>
            <person name="Battlay P."/>
            <person name="Petersen B."/>
            <person name="Wilson J."/>
        </authorList>
    </citation>
    <scope>NUCLEOTIDE SEQUENCE</scope>
    <source>
        <strain evidence="4">AA19_3_7</strain>
        <tissue evidence="4">Leaf</tissue>
    </source>
</reference>